<keyword evidence="4" id="KW-1185">Reference proteome</keyword>
<proteinExistence type="predicted"/>
<keyword evidence="2" id="KW-0472">Membrane</keyword>
<name>A0ABV9YJH2_9PSEU</name>
<organism evidence="3 4">
    <name type="scientific">Actinomycetospora atypica</name>
    <dbReference type="NCBI Taxonomy" id="1290095"/>
    <lineage>
        <taxon>Bacteria</taxon>
        <taxon>Bacillati</taxon>
        <taxon>Actinomycetota</taxon>
        <taxon>Actinomycetes</taxon>
        <taxon>Pseudonocardiales</taxon>
        <taxon>Pseudonocardiaceae</taxon>
        <taxon>Actinomycetospora</taxon>
    </lineage>
</organism>
<keyword evidence="2" id="KW-1133">Transmembrane helix</keyword>
<dbReference type="EMBL" id="JBHSIV010000010">
    <property type="protein sequence ID" value="MFC5062978.1"/>
    <property type="molecule type" value="Genomic_DNA"/>
</dbReference>
<keyword evidence="2" id="KW-0812">Transmembrane</keyword>
<feature type="region of interest" description="Disordered" evidence="1">
    <location>
        <begin position="1"/>
        <end position="32"/>
    </location>
</feature>
<dbReference type="Proteomes" id="UP001595947">
    <property type="component" value="Unassembled WGS sequence"/>
</dbReference>
<protein>
    <submittedName>
        <fullName evidence="3">Uncharacterized protein</fullName>
    </submittedName>
</protein>
<evidence type="ECO:0000313" key="4">
    <source>
        <dbReference type="Proteomes" id="UP001595947"/>
    </source>
</evidence>
<evidence type="ECO:0000256" key="1">
    <source>
        <dbReference type="SAM" id="MobiDB-lite"/>
    </source>
</evidence>
<reference evidence="4" key="1">
    <citation type="journal article" date="2019" name="Int. J. Syst. Evol. Microbiol.">
        <title>The Global Catalogue of Microorganisms (GCM) 10K type strain sequencing project: providing services to taxonomists for standard genome sequencing and annotation.</title>
        <authorList>
            <consortium name="The Broad Institute Genomics Platform"/>
            <consortium name="The Broad Institute Genome Sequencing Center for Infectious Disease"/>
            <person name="Wu L."/>
            <person name="Ma J."/>
        </authorList>
    </citation>
    <scope>NUCLEOTIDE SEQUENCE [LARGE SCALE GENOMIC DNA]</scope>
    <source>
        <strain evidence="4">CGMCC 4.7093</strain>
    </source>
</reference>
<gene>
    <name evidence="3" type="ORF">ACFPBZ_12240</name>
</gene>
<comment type="caution">
    <text evidence="3">The sequence shown here is derived from an EMBL/GenBank/DDBJ whole genome shotgun (WGS) entry which is preliminary data.</text>
</comment>
<feature type="transmembrane region" description="Helical" evidence="2">
    <location>
        <begin position="39"/>
        <end position="57"/>
    </location>
</feature>
<feature type="compositionally biased region" description="Basic and acidic residues" evidence="1">
    <location>
        <begin position="17"/>
        <end position="27"/>
    </location>
</feature>
<sequence length="198" mass="21698">MVSEETTVRDGSPSGSADRRRGDERDGAASPAGCGRRRVLVTVFLLVTLAAVFVQTMPASVIKSGLMVPARPYLNLTGLDQGWSIFSPDPRQQTVYVLARLERSDGSVAVRPIPGGTGLSAYRNYRWQKYGESLSDPTGGRRLWRPYAAWVVDQDRLEGGDPVRVTLVRRASDNLPPGRQPDALPFVDQELYTAPVAR</sequence>
<accession>A0ABV9YJH2</accession>
<evidence type="ECO:0000256" key="2">
    <source>
        <dbReference type="SAM" id="Phobius"/>
    </source>
</evidence>
<evidence type="ECO:0000313" key="3">
    <source>
        <dbReference type="EMBL" id="MFC5062978.1"/>
    </source>
</evidence>